<dbReference type="InterPro" id="IPR004027">
    <property type="entry name" value="SEC_C_motif"/>
</dbReference>
<protein>
    <submittedName>
        <fullName evidence="1">Zinc-binding protein</fullName>
    </submittedName>
</protein>
<dbReference type="Gene3D" id="3.10.450.50">
    <property type="match status" value="1"/>
</dbReference>
<evidence type="ECO:0000313" key="1">
    <source>
        <dbReference type="EMBL" id="OBK14524.1"/>
    </source>
</evidence>
<dbReference type="EMBL" id="LZLQ01000096">
    <property type="protein sequence ID" value="OBK14524.1"/>
    <property type="molecule type" value="Genomic_DNA"/>
</dbReference>
<name>A0A1A3N0D7_MYCAS</name>
<gene>
    <name evidence="1" type="ORF">A5636_07745</name>
</gene>
<organism evidence="1 2">
    <name type="scientific">Mycobacterium asiaticum</name>
    <dbReference type="NCBI Taxonomy" id="1790"/>
    <lineage>
        <taxon>Bacteria</taxon>
        <taxon>Bacillati</taxon>
        <taxon>Actinomycetota</taxon>
        <taxon>Actinomycetes</taxon>
        <taxon>Mycobacteriales</taxon>
        <taxon>Mycobacteriaceae</taxon>
        <taxon>Mycobacterium</taxon>
    </lineage>
</organism>
<reference evidence="1 2" key="1">
    <citation type="submission" date="2016-06" db="EMBL/GenBank/DDBJ databases">
        <authorList>
            <person name="Kjaerup R.B."/>
            <person name="Dalgaard T.S."/>
            <person name="Juul-Madsen H.R."/>
        </authorList>
    </citation>
    <scope>NUCLEOTIDE SEQUENCE [LARGE SCALE GENOMIC DNA]</scope>
    <source>
        <strain evidence="1 2">1245139.5</strain>
    </source>
</reference>
<comment type="caution">
    <text evidence="1">The sequence shown here is derived from an EMBL/GenBank/DDBJ whole genome shotgun (WGS) entry which is preliminary data.</text>
</comment>
<evidence type="ECO:0000313" key="2">
    <source>
        <dbReference type="Proteomes" id="UP000093629"/>
    </source>
</evidence>
<accession>A0A1A3N0D7</accession>
<proteinExistence type="predicted"/>
<dbReference type="AlphaFoldDB" id="A0A1A3N0D7"/>
<dbReference type="Pfam" id="PF02810">
    <property type="entry name" value="SEC-C"/>
    <property type="match status" value="1"/>
</dbReference>
<dbReference type="Proteomes" id="UP000093629">
    <property type="component" value="Unassembled WGS sequence"/>
</dbReference>
<dbReference type="SUPFAM" id="SSF103642">
    <property type="entry name" value="Sec-C motif"/>
    <property type="match status" value="1"/>
</dbReference>
<keyword evidence="2" id="KW-1185">Reference proteome</keyword>
<sequence>MVAVLQSLSPVETIAAMLAEHGPLPEHDVARRLRDAGVSDVEPVLTALRIEIHCPARQLVDDRWIWLPTLLAGRVFTHRVSADEVARDMLTVSPDLDPITALCEFEQYAQLCDGSPVRLAVVGYDDELIEQRGIPEELLLSGSALLLAPGTMQRVGAAEGNLIGLRLSSQGLDVELIGTPTRAAEAALGSRLAQLLEADEPTFLPAAVWTACVEDRAVFTEPMSPLQEMLDHFGLAHDGDWLARGGFDFPAWRFECRCELLAERHHLEPDDAVGLGTLIAMYEHISGLFDTSEHEGSPQDLSAVVTDDAESPVELAGEFGAVLSDPLLAELLVAETVDVDPTGAAALGLLAEMLEPTVPHAARAAVRWLRAVALQRVGEVDAAERELLATEALDTDCPLALFDLARIASDRGDAERGLALLRRAGADPDHPLVELLEQHRAQPRSDVGRNDACWCGSGRKYKKCHLDRETLPLAARATWLYGKAIQHVAMAGWNDLLIESAYARCQYDDDDGDAAAAAMSDPLVMDAVLFEGGAFAEFLRMRGSLLPDDERALAERWLLIDRSLFEIEAVRAGQGFTVRDVRTGDTHDVSERTAGRGLEPGQLICARVVPAADDTVIFGGVEPVAPHERDSLIDLLDNRPDAPELVAALSCRFAEIPLCPGSAL</sequence>